<dbReference type="EMBL" id="CP066817">
    <property type="protein sequence ID" value="QQM60009.1"/>
    <property type="molecule type" value="Genomic_DNA"/>
</dbReference>
<dbReference type="Proteomes" id="UP000595466">
    <property type="component" value="Chromosome"/>
</dbReference>
<proteinExistence type="predicted"/>
<gene>
    <name evidence="3" type="ORF">JH395_09630</name>
</gene>
<evidence type="ECO:0000313" key="4">
    <source>
        <dbReference type="Proteomes" id="UP000595466"/>
    </source>
</evidence>
<evidence type="ECO:0000256" key="1">
    <source>
        <dbReference type="SAM" id="MobiDB-lite"/>
    </source>
</evidence>
<keyword evidence="2" id="KW-0812">Transmembrane</keyword>
<sequence>MSKKVTGEDGKTYVVKEKKPWYKKWWIWVIVVILVIFGIAAFTGGSDDSSSKTTTTSSKATAHKTTTSETKPAATASKTISVDYDSYNVANEKTYKINYSDTSWNAATVKVDKVTVYKLTHSYKYKSANDGTFQASGFVRIHFVISPTRDISIYPTQGTAIYSNGEQHEADSLESWDGDIAKGATKSGNVTIPVKSLDSTSSLKSIRFKFDANYDTDNMDDNNSDKTFDITLNM</sequence>
<name>A0AAX1K8J0_LACPN</name>
<dbReference type="AlphaFoldDB" id="A0AAX1K8J0"/>
<reference evidence="3 4" key="1">
    <citation type="submission" date="2020-12" db="EMBL/GenBank/DDBJ databases">
        <title>Whole genome sequencing of Lactobacillus plantarum PC518.</title>
        <authorList>
            <person name="Guo Q."/>
        </authorList>
    </citation>
    <scope>NUCLEOTIDE SEQUENCE [LARGE SCALE GENOMIC DNA]</scope>
    <source>
        <strain evidence="3 4">PC518</strain>
    </source>
</reference>
<keyword evidence="2" id="KW-0472">Membrane</keyword>
<feature type="region of interest" description="Disordered" evidence="1">
    <location>
        <begin position="45"/>
        <end position="70"/>
    </location>
</feature>
<dbReference type="RefSeq" id="WP_198073144.1">
    <property type="nucleotide sequence ID" value="NZ_CP065802.1"/>
</dbReference>
<evidence type="ECO:0000313" key="3">
    <source>
        <dbReference type="EMBL" id="QQM60009.1"/>
    </source>
</evidence>
<protein>
    <recommendedName>
        <fullName evidence="5">Prophage related protein</fullName>
    </recommendedName>
</protein>
<keyword evidence="2" id="KW-1133">Transmembrane helix</keyword>
<accession>A0AAX1K8J0</accession>
<feature type="transmembrane region" description="Helical" evidence="2">
    <location>
        <begin position="25"/>
        <end position="45"/>
    </location>
</feature>
<evidence type="ECO:0008006" key="5">
    <source>
        <dbReference type="Google" id="ProtNLM"/>
    </source>
</evidence>
<evidence type="ECO:0000256" key="2">
    <source>
        <dbReference type="SAM" id="Phobius"/>
    </source>
</evidence>
<organism evidence="3 4">
    <name type="scientific">Lactiplantibacillus plantarum</name>
    <name type="common">Lactobacillus plantarum</name>
    <dbReference type="NCBI Taxonomy" id="1590"/>
    <lineage>
        <taxon>Bacteria</taxon>
        <taxon>Bacillati</taxon>
        <taxon>Bacillota</taxon>
        <taxon>Bacilli</taxon>
        <taxon>Lactobacillales</taxon>
        <taxon>Lactobacillaceae</taxon>
        <taxon>Lactiplantibacillus</taxon>
    </lineage>
</organism>